<comment type="caution">
    <text evidence="3">The sequence shown here is derived from an EMBL/GenBank/DDBJ whole genome shotgun (WGS) entry which is preliminary data.</text>
</comment>
<name>A0ABW2ZIR6_9SPHI</name>
<keyword evidence="4" id="KW-1185">Reference proteome</keyword>
<feature type="domain" description="3-keto-alpha-glucoside-1,2-lyase/3-keto-2-hydroxy-glucal hydratase" evidence="2">
    <location>
        <begin position="27"/>
        <end position="216"/>
    </location>
</feature>
<dbReference type="EMBL" id="JBHTIA010000009">
    <property type="protein sequence ID" value="MFD0766029.1"/>
    <property type="molecule type" value="Genomic_DNA"/>
</dbReference>
<sequence length="458" mass="50617">MKNIKICLLAVALSAGLQTASAQTKAGYTNLFNGKDLNGWKKLAGNADYKVEDGGITGTAVLNSGNTFLVTEKEYGDFVLELDAKTESTLTNSGIQLRSHYNPAGHEGKGLVYGRQCEIDPSDRKWTGGIYDEGRRDWLYPMELNAAAQSAWKNGEFNHIKIECIGNTTKTWVNGVAAAYVVDTVDAKGFIGLQVHAIDNEKQAGKRIWFKNVQIKTTNLKPEAFAKNVYVVNLQPNMLSAYEKQNGWKLLFDGTTHNGWRSASALPFPEKGWMVEKGMLSVIGANGGEATNGGDIITEGQYSAFDMSFEFRMSKGANSGVKYFVTLSEKTVGSAIGLEYQVLDDAVHPDAKLGRDGNRTLASLYDLIPAKKQARFVHPIGAWNIGRIVVSPNNHVTHYLNGIKVLEYDRGSKEYRDLVAISKYKVWKDFGEAKQGHILLQDHGFDVDYRNVKIKELK</sequence>
<gene>
    <name evidence="3" type="ORF">ACFQZI_14295</name>
</gene>
<dbReference type="Gene3D" id="2.60.120.560">
    <property type="entry name" value="Exo-inulinase, domain 1"/>
    <property type="match status" value="2"/>
</dbReference>
<evidence type="ECO:0000313" key="3">
    <source>
        <dbReference type="EMBL" id="MFD0766029.1"/>
    </source>
</evidence>
<accession>A0ABW2ZIR6</accession>
<dbReference type="InterPro" id="IPR010496">
    <property type="entry name" value="AL/BT2_dom"/>
</dbReference>
<feature type="chain" id="PRO_5047422568" evidence="1">
    <location>
        <begin position="23"/>
        <end position="458"/>
    </location>
</feature>
<organism evidence="3 4">
    <name type="scientific">Mucilaginibacter lutimaris</name>
    <dbReference type="NCBI Taxonomy" id="931629"/>
    <lineage>
        <taxon>Bacteria</taxon>
        <taxon>Pseudomonadati</taxon>
        <taxon>Bacteroidota</taxon>
        <taxon>Sphingobacteriia</taxon>
        <taxon>Sphingobacteriales</taxon>
        <taxon>Sphingobacteriaceae</taxon>
        <taxon>Mucilaginibacter</taxon>
    </lineage>
</organism>
<dbReference type="Proteomes" id="UP001597073">
    <property type="component" value="Unassembled WGS sequence"/>
</dbReference>
<evidence type="ECO:0000256" key="1">
    <source>
        <dbReference type="SAM" id="SignalP"/>
    </source>
</evidence>
<reference evidence="4" key="1">
    <citation type="journal article" date="2019" name="Int. J. Syst. Evol. Microbiol.">
        <title>The Global Catalogue of Microorganisms (GCM) 10K type strain sequencing project: providing services to taxonomists for standard genome sequencing and annotation.</title>
        <authorList>
            <consortium name="The Broad Institute Genomics Platform"/>
            <consortium name="The Broad Institute Genome Sequencing Center for Infectious Disease"/>
            <person name="Wu L."/>
            <person name="Ma J."/>
        </authorList>
    </citation>
    <scope>NUCLEOTIDE SEQUENCE [LARGE SCALE GENOMIC DNA]</scope>
    <source>
        <strain evidence="4">CCUG 60742</strain>
    </source>
</reference>
<evidence type="ECO:0000259" key="2">
    <source>
        <dbReference type="Pfam" id="PF06439"/>
    </source>
</evidence>
<dbReference type="RefSeq" id="WP_377143563.1">
    <property type="nucleotide sequence ID" value="NZ_JBHTIA010000009.1"/>
</dbReference>
<dbReference type="Pfam" id="PF06439">
    <property type="entry name" value="3keto-disac_hyd"/>
    <property type="match status" value="2"/>
</dbReference>
<evidence type="ECO:0000313" key="4">
    <source>
        <dbReference type="Proteomes" id="UP001597073"/>
    </source>
</evidence>
<protein>
    <submittedName>
        <fullName evidence="3">DUF1080 domain-containing protein</fullName>
    </submittedName>
</protein>
<feature type="domain" description="3-keto-alpha-glucoside-1,2-lyase/3-keto-2-hydroxy-glucal hydratase" evidence="2">
    <location>
        <begin position="247"/>
        <end position="455"/>
    </location>
</feature>
<feature type="signal peptide" evidence="1">
    <location>
        <begin position="1"/>
        <end position="22"/>
    </location>
</feature>
<proteinExistence type="predicted"/>
<keyword evidence="1" id="KW-0732">Signal</keyword>